<accession>A0A644T5Y7</accession>
<evidence type="ECO:0000313" key="1">
    <source>
        <dbReference type="EMBL" id="MPL62356.1"/>
    </source>
</evidence>
<gene>
    <name evidence="1" type="ORF">SDC9_07976</name>
</gene>
<name>A0A644T5Y7_9ZZZZ</name>
<protein>
    <submittedName>
        <fullName evidence="1">Uncharacterized protein</fullName>
    </submittedName>
</protein>
<dbReference type="AlphaFoldDB" id="A0A644T5Y7"/>
<dbReference type="EMBL" id="VSSQ01000017">
    <property type="protein sequence ID" value="MPL62356.1"/>
    <property type="molecule type" value="Genomic_DNA"/>
</dbReference>
<organism evidence="1">
    <name type="scientific">bioreactor metagenome</name>
    <dbReference type="NCBI Taxonomy" id="1076179"/>
    <lineage>
        <taxon>unclassified sequences</taxon>
        <taxon>metagenomes</taxon>
        <taxon>ecological metagenomes</taxon>
    </lineage>
</organism>
<proteinExistence type="predicted"/>
<comment type="caution">
    <text evidence="1">The sequence shown here is derived from an EMBL/GenBank/DDBJ whole genome shotgun (WGS) entry which is preliminary data.</text>
</comment>
<sequence>MINLENFSPKEKEILEEIIVVLKKIEPEFHRLDNQLEFLEESSLKEFEDKAREIKESLIYDESISDEDLEKVYIEKLKEAKEEIFSNAKQRLLEIEKGIKEEI</sequence>
<reference evidence="1" key="1">
    <citation type="submission" date="2019-08" db="EMBL/GenBank/DDBJ databases">
        <authorList>
            <person name="Kucharzyk K."/>
            <person name="Murdoch R.W."/>
            <person name="Higgins S."/>
            <person name="Loffler F."/>
        </authorList>
    </citation>
    <scope>NUCLEOTIDE SEQUENCE</scope>
</reference>